<sequence>MYGVGRFSFKKSNGNDEEKVLSAEEQQAKVQEIKKIIGPLAEKLPKLCDDASLVRYLKARNWSTKKATKMLKDTIKWRLEFKPEKIRWDDIASEGKTGKIYKASYSDKKGRTVLVMRPGFQNTNSSKGQIRYLVYCMESAITSLPPELDQMVWLIDFQGWNMSSISVSVTRETTHILQDHYPERLGLGILYNPPKIFESFWKMIRPFIEPKTYKKVRFVYSDDPQSQQTMEDLFDMDNLECAFGGRNLKGFNYEEYGRVMVEDDRKKDEFISHDVLSPADLGFETESTMTDLSVPECEEYEVTDDIGSPFREEAALAHLKLQNPSEEKPNQPVDIMKDPALETSKVAEEVQT</sequence>
<protein>
    <submittedName>
        <fullName evidence="1">Uncharacterized protein</fullName>
    </submittedName>
</protein>
<proteinExistence type="predicted"/>
<evidence type="ECO:0000313" key="1">
    <source>
        <dbReference type="EMBL" id="KAI4363938.1"/>
    </source>
</evidence>
<comment type="caution">
    <text evidence="1">The sequence shown here is derived from an EMBL/GenBank/DDBJ whole genome shotgun (WGS) entry which is preliminary data.</text>
</comment>
<dbReference type="EMBL" id="CM042885">
    <property type="protein sequence ID" value="KAI4363938.1"/>
    <property type="molecule type" value="Genomic_DNA"/>
</dbReference>
<name>A0ACB9QJT8_9MYRT</name>
<dbReference type="Proteomes" id="UP001057402">
    <property type="component" value="Chromosome 6"/>
</dbReference>
<gene>
    <name evidence="1" type="ORF">MLD38_020095</name>
</gene>
<reference evidence="2" key="1">
    <citation type="journal article" date="2023" name="Front. Plant Sci.">
        <title>Chromosomal-level genome assembly of Melastoma candidum provides insights into trichome evolution.</title>
        <authorList>
            <person name="Zhong Y."/>
            <person name="Wu W."/>
            <person name="Sun C."/>
            <person name="Zou P."/>
            <person name="Liu Y."/>
            <person name="Dai S."/>
            <person name="Zhou R."/>
        </authorList>
    </citation>
    <scope>NUCLEOTIDE SEQUENCE [LARGE SCALE GENOMIC DNA]</scope>
</reference>
<organism evidence="1 2">
    <name type="scientific">Melastoma candidum</name>
    <dbReference type="NCBI Taxonomy" id="119954"/>
    <lineage>
        <taxon>Eukaryota</taxon>
        <taxon>Viridiplantae</taxon>
        <taxon>Streptophyta</taxon>
        <taxon>Embryophyta</taxon>
        <taxon>Tracheophyta</taxon>
        <taxon>Spermatophyta</taxon>
        <taxon>Magnoliopsida</taxon>
        <taxon>eudicotyledons</taxon>
        <taxon>Gunneridae</taxon>
        <taxon>Pentapetalae</taxon>
        <taxon>rosids</taxon>
        <taxon>malvids</taxon>
        <taxon>Myrtales</taxon>
        <taxon>Melastomataceae</taxon>
        <taxon>Melastomatoideae</taxon>
        <taxon>Melastomateae</taxon>
        <taxon>Melastoma</taxon>
    </lineage>
</organism>
<keyword evidence="2" id="KW-1185">Reference proteome</keyword>
<evidence type="ECO:0000313" key="2">
    <source>
        <dbReference type="Proteomes" id="UP001057402"/>
    </source>
</evidence>
<accession>A0ACB9QJT8</accession>